<dbReference type="GO" id="GO:0006535">
    <property type="term" value="P:cysteine biosynthetic process from serine"/>
    <property type="evidence" value="ECO:0007669"/>
    <property type="project" value="InterPro"/>
</dbReference>
<evidence type="ECO:0000256" key="1">
    <source>
        <dbReference type="ARBA" id="ARBA00001933"/>
    </source>
</evidence>
<dbReference type="AlphaFoldDB" id="A0AAV5SU18"/>
<feature type="domain" description="Tryptophan synthase beta chain-like PALP" evidence="2">
    <location>
        <begin position="22"/>
        <end position="108"/>
    </location>
</feature>
<name>A0AAV5SU18_9BILA</name>
<comment type="cofactor">
    <cofactor evidence="1">
        <name>pyridoxal 5'-phosphate</name>
        <dbReference type="ChEBI" id="CHEBI:597326"/>
    </cofactor>
</comment>
<dbReference type="InterPro" id="IPR001216">
    <property type="entry name" value="P-phosphate_BS"/>
</dbReference>
<gene>
    <name evidence="3" type="ORF">PENTCL1PPCAC_6278</name>
</gene>
<organism evidence="3 4">
    <name type="scientific">Pristionchus entomophagus</name>
    <dbReference type="NCBI Taxonomy" id="358040"/>
    <lineage>
        <taxon>Eukaryota</taxon>
        <taxon>Metazoa</taxon>
        <taxon>Ecdysozoa</taxon>
        <taxon>Nematoda</taxon>
        <taxon>Chromadorea</taxon>
        <taxon>Rhabditida</taxon>
        <taxon>Rhabditina</taxon>
        <taxon>Diplogasteromorpha</taxon>
        <taxon>Diplogasteroidea</taxon>
        <taxon>Neodiplogasteridae</taxon>
        <taxon>Pristionchus</taxon>
    </lineage>
</organism>
<proteinExistence type="predicted"/>
<dbReference type="Gene3D" id="3.40.50.1100">
    <property type="match status" value="2"/>
</dbReference>
<dbReference type="InterPro" id="IPR001926">
    <property type="entry name" value="TrpB-like_PALP"/>
</dbReference>
<dbReference type="PROSITE" id="PS00901">
    <property type="entry name" value="CYS_SYNTHASE"/>
    <property type="match status" value="1"/>
</dbReference>
<evidence type="ECO:0000313" key="3">
    <source>
        <dbReference type="EMBL" id="GMS84103.1"/>
    </source>
</evidence>
<accession>A0AAV5SU18</accession>
<dbReference type="PANTHER" id="PTHR10314">
    <property type="entry name" value="CYSTATHIONINE BETA-SYNTHASE"/>
    <property type="match status" value="1"/>
</dbReference>
<dbReference type="InterPro" id="IPR050214">
    <property type="entry name" value="Cys_Synth/Cystath_Beta-Synth"/>
</dbReference>
<evidence type="ECO:0000259" key="2">
    <source>
        <dbReference type="Pfam" id="PF00291"/>
    </source>
</evidence>
<dbReference type="SUPFAM" id="SSF53686">
    <property type="entry name" value="Tryptophan synthase beta subunit-like PLP-dependent enzymes"/>
    <property type="match status" value="1"/>
</dbReference>
<comment type="caution">
    <text evidence="3">The sequence shown here is derived from an EMBL/GenBank/DDBJ whole genome shotgun (WGS) entry which is preliminary data.</text>
</comment>
<sequence length="114" mass="12288">SQLIESTLDLSIPMDSILNDASHAIGNTPLVYLRKIGKDLPAKIAVKLEYMNPTTSVKDRAAFFMIDAAEKKGLITPGKSIIVEATSGNLGIALAFNARIKGFVDLRSVVRSPF</sequence>
<dbReference type="Pfam" id="PF00291">
    <property type="entry name" value="PALP"/>
    <property type="match status" value="1"/>
</dbReference>
<feature type="non-terminal residue" evidence="3">
    <location>
        <position position="1"/>
    </location>
</feature>
<protein>
    <recommendedName>
        <fullName evidence="2">Tryptophan synthase beta chain-like PALP domain-containing protein</fullName>
    </recommendedName>
</protein>
<evidence type="ECO:0000313" key="4">
    <source>
        <dbReference type="Proteomes" id="UP001432027"/>
    </source>
</evidence>
<dbReference type="EMBL" id="BTSX01000002">
    <property type="protein sequence ID" value="GMS84103.1"/>
    <property type="molecule type" value="Genomic_DNA"/>
</dbReference>
<reference evidence="3" key="1">
    <citation type="submission" date="2023-10" db="EMBL/GenBank/DDBJ databases">
        <title>Genome assembly of Pristionchus species.</title>
        <authorList>
            <person name="Yoshida K."/>
            <person name="Sommer R.J."/>
        </authorList>
    </citation>
    <scope>NUCLEOTIDE SEQUENCE</scope>
    <source>
        <strain evidence="3">RS0144</strain>
    </source>
</reference>
<dbReference type="InterPro" id="IPR036052">
    <property type="entry name" value="TrpB-like_PALP_sf"/>
</dbReference>
<keyword evidence="4" id="KW-1185">Reference proteome</keyword>
<dbReference type="Proteomes" id="UP001432027">
    <property type="component" value="Unassembled WGS sequence"/>
</dbReference>